<sequence length="1050" mass="115857">MKENFTNYGGCPGIHYPAKFKRLLQYCMASFLFLLLYTSAVAQTSSIKGVVLDEQKSPMPGVTVKLKGTSSGTITGVDGQFSINATLGQTLVFSFLGYTTQEVTIKDLKTINVSLAANATNMNEVVVVGYGTQKKVSLTSAVSSINATEIVTTKNENVQNMLTGKVAGLRVVQNSSEPGSFDNSFDIRGLGSPLVVIDGIPRDNITRLDPNDIESLSVLKDGAAAIYGVRAANGVVLITTKRGKKGTLELNYSGTYGWQQPSGLPQAVGALDYMTLANEILMHNVNGGHLGYTAADMAPYLNGTKKSTDWYTPVIRNNAPQSQHNLSASGGNETTNYFISMGLTNQDGFLRSGDLNYKRYNVRSNVTSKISKNLTVDLNMTGIMDQKNQPYQDAWWIIRSFWRQVPTQTIYANNNPAYLNNGQVDGSNPVALADQNIDGYKTYNNKWFQSSASLTYTVPFVTGLTAKALYSYDYYMSDNKIYQKSYNQYNYDASSDTYNPVPNQTPATILRQFYNKPATLSQISLNYDRSFKGGHNLTALLLYEESENKGDNFYAQRELSLGVDQLLAGNSLNQQGYIDPGVLYDNVNRGLVGRVTYNYKSKYLAEFSFRNDGSSKFAPGKQWGFFPSASLGWRVSEENFWKNSAALSFIDNLKLRFSYGKLGDDSASSYQFLTGYTYPAGGSNNQLPPGSVFDGTFVNGVQSKGIANTNLTWYTSETYDAGIDVSAWRGLLGVTFDVFRRNRSGLLATEVLSLPSVVGADLPQENLNSDLSQGFDFELNHKNHIGNFNYYLKGTFSYTRTQNRTLVQARAGNSQLNWHNNGNNRYNNTYWGYGADGQYTSYQDILNRNVFVPRGTLVGDYKYEDWNGDGQIDGNDVHPVAYTGAPMVTYGLTVGGSYKGFDFNMLWQGAADVDVSYFEQLNTPLWGGGSALSQFLDRYHPADPNADPYAPSTVWVPGHFAYTGSVPDQNSLFNIQSASYIRLKSAELGYSIPASFAKTIGIKGARIFVNGYNILTITKLKYLDPEHPSSTYGYLYPLDKTFSVGVNVKL</sequence>
<dbReference type="RefSeq" id="WP_094572579.1">
    <property type="nucleotide sequence ID" value="NZ_CP022743.1"/>
</dbReference>
<organism evidence="4 5">
    <name type="scientific">Mucilaginibacter xinganensis</name>
    <dbReference type="NCBI Taxonomy" id="1234841"/>
    <lineage>
        <taxon>Bacteria</taxon>
        <taxon>Pseudomonadati</taxon>
        <taxon>Bacteroidota</taxon>
        <taxon>Sphingobacteriia</taxon>
        <taxon>Sphingobacteriales</taxon>
        <taxon>Sphingobacteriaceae</taxon>
        <taxon>Mucilaginibacter</taxon>
    </lineage>
</organism>
<dbReference type="AlphaFoldDB" id="A0A223P394"/>
<dbReference type="InterPro" id="IPR008969">
    <property type="entry name" value="CarboxyPept-like_regulatory"/>
</dbReference>
<gene>
    <name evidence="4" type="ORF">MuYL_4694</name>
</gene>
<dbReference type="NCBIfam" id="TIGR04056">
    <property type="entry name" value="OMP_RagA_SusC"/>
    <property type="match status" value="1"/>
</dbReference>
<accession>A0A223P394</accession>
<evidence type="ECO:0000313" key="4">
    <source>
        <dbReference type="EMBL" id="ASU36577.1"/>
    </source>
</evidence>
<dbReference type="SUPFAM" id="SSF56935">
    <property type="entry name" value="Porins"/>
    <property type="match status" value="1"/>
</dbReference>
<dbReference type="Gene3D" id="2.60.40.1120">
    <property type="entry name" value="Carboxypeptidase-like, regulatory domain"/>
    <property type="match status" value="1"/>
</dbReference>
<dbReference type="PANTHER" id="PTHR30069">
    <property type="entry name" value="TONB-DEPENDENT OUTER MEMBRANE RECEPTOR"/>
    <property type="match status" value="1"/>
</dbReference>
<dbReference type="NCBIfam" id="TIGR04057">
    <property type="entry name" value="SusC_RagA_signa"/>
    <property type="match status" value="1"/>
</dbReference>
<dbReference type="KEGG" id="muc:MuYL_4694"/>
<keyword evidence="2" id="KW-0998">Cell outer membrane</keyword>
<evidence type="ECO:0000256" key="2">
    <source>
        <dbReference type="PROSITE-ProRule" id="PRU01360"/>
    </source>
</evidence>
<dbReference type="Pfam" id="PF07715">
    <property type="entry name" value="Plug"/>
    <property type="match status" value="1"/>
</dbReference>
<proteinExistence type="inferred from homology"/>
<keyword evidence="2" id="KW-0812">Transmembrane</keyword>
<dbReference type="SUPFAM" id="SSF49464">
    <property type="entry name" value="Carboxypeptidase regulatory domain-like"/>
    <property type="match status" value="1"/>
</dbReference>
<evidence type="ECO:0000259" key="3">
    <source>
        <dbReference type="Pfam" id="PF07715"/>
    </source>
</evidence>
<name>A0A223P394_9SPHI</name>
<keyword evidence="5" id="KW-1185">Reference proteome</keyword>
<dbReference type="InterPro" id="IPR012910">
    <property type="entry name" value="Plug_dom"/>
</dbReference>
<dbReference type="EMBL" id="CP022743">
    <property type="protein sequence ID" value="ASU36577.1"/>
    <property type="molecule type" value="Genomic_DNA"/>
</dbReference>
<dbReference type="PROSITE" id="PS52016">
    <property type="entry name" value="TONB_DEPENDENT_REC_3"/>
    <property type="match status" value="1"/>
</dbReference>
<comment type="subcellular location">
    <subcellularLocation>
        <location evidence="2">Cell outer membrane</location>
        <topology evidence="2">Multi-pass membrane protein</topology>
    </subcellularLocation>
</comment>
<feature type="domain" description="TonB-dependent receptor plug" evidence="3">
    <location>
        <begin position="135"/>
        <end position="235"/>
    </location>
</feature>
<dbReference type="FunFam" id="2.60.40.1120:FF:000003">
    <property type="entry name" value="Outer membrane protein Omp121"/>
    <property type="match status" value="1"/>
</dbReference>
<evidence type="ECO:0000256" key="1">
    <source>
        <dbReference type="ARBA" id="ARBA00022729"/>
    </source>
</evidence>
<dbReference type="OrthoDB" id="9768177at2"/>
<dbReference type="Proteomes" id="UP000215002">
    <property type="component" value="Chromosome"/>
</dbReference>
<keyword evidence="1" id="KW-0732">Signal</keyword>
<reference evidence="4 5" key="1">
    <citation type="submission" date="2017-08" db="EMBL/GenBank/DDBJ databases">
        <title>Complete genome sequence of Mucilaginibacter sp. strain BJC16-A31.</title>
        <authorList>
            <consortium name="Henan University of Science and Technology"/>
            <person name="You X."/>
        </authorList>
    </citation>
    <scope>NUCLEOTIDE SEQUENCE [LARGE SCALE GENOMIC DNA]</scope>
    <source>
        <strain evidence="4 5">BJC16-A31</strain>
    </source>
</reference>
<dbReference type="PANTHER" id="PTHR30069:SF29">
    <property type="entry name" value="HEMOGLOBIN AND HEMOGLOBIN-HAPTOGLOBIN-BINDING PROTEIN 1-RELATED"/>
    <property type="match status" value="1"/>
</dbReference>
<dbReference type="Gene3D" id="2.170.130.10">
    <property type="entry name" value="TonB-dependent receptor, plug domain"/>
    <property type="match status" value="1"/>
</dbReference>
<dbReference type="InterPro" id="IPR023997">
    <property type="entry name" value="TonB-dep_OMP_SusC/RagA_CS"/>
</dbReference>
<dbReference type="Pfam" id="PF13715">
    <property type="entry name" value="CarbopepD_reg_2"/>
    <property type="match status" value="1"/>
</dbReference>
<evidence type="ECO:0000313" key="5">
    <source>
        <dbReference type="Proteomes" id="UP000215002"/>
    </source>
</evidence>
<dbReference type="GO" id="GO:0009279">
    <property type="term" value="C:cell outer membrane"/>
    <property type="evidence" value="ECO:0007669"/>
    <property type="project" value="UniProtKB-SubCell"/>
</dbReference>
<keyword evidence="2" id="KW-0472">Membrane</keyword>
<keyword evidence="2" id="KW-1134">Transmembrane beta strand</keyword>
<dbReference type="InterPro" id="IPR039426">
    <property type="entry name" value="TonB-dep_rcpt-like"/>
</dbReference>
<comment type="similarity">
    <text evidence="2">Belongs to the TonB-dependent receptor family.</text>
</comment>
<keyword evidence="2" id="KW-0813">Transport</keyword>
<dbReference type="InterPro" id="IPR023996">
    <property type="entry name" value="TonB-dep_OMP_SusC/RagA"/>
</dbReference>
<dbReference type="InterPro" id="IPR037066">
    <property type="entry name" value="Plug_dom_sf"/>
</dbReference>
<protein>
    <submittedName>
        <fullName evidence="4">TonB-linked outer membrane protein, SusC/RagA family</fullName>
    </submittedName>
</protein>
<dbReference type="GO" id="GO:0044718">
    <property type="term" value="P:siderophore transmembrane transport"/>
    <property type="evidence" value="ECO:0007669"/>
    <property type="project" value="TreeGrafter"/>
</dbReference>
<dbReference type="GO" id="GO:0015344">
    <property type="term" value="F:siderophore uptake transmembrane transporter activity"/>
    <property type="evidence" value="ECO:0007669"/>
    <property type="project" value="TreeGrafter"/>
</dbReference>